<evidence type="ECO:0000313" key="1">
    <source>
        <dbReference type="EnsemblPlants" id="AVESA.00010b.r2.3CG0458570.1.CDS.1"/>
    </source>
</evidence>
<reference evidence="1" key="1">
    <citation type="submission" date="2021-05" db="EMBL/GenBank/DDBJ databases">
        <authorList>
            <person name="Scholz U."/>
            <person name="Mascher M."/>
            <person name="Fiebig A."/>
        </authorList>
    </citation>
    <scope>NUCLEOTIDE SEQUENCE [LARGE SCALE GENOMIC DNA]</scope>
</reference>
<dbReference type="Proteomes" id="UP001732700">
    <property type="component" value="Chromosome 3C"/>
</dbReference>
<reference evidence="1" key="2">
    <citation type="submission" date="2025-09" db="UniProtKB">
        <authorList>
            <consortium name="EnsemblPlants"/>
        </authorList>
    </citation>
    <scope>IDENTIFICATION</scope>
</reference>
<name>A0ACD5VMZ8_AVESA</name>
<organism evidence="1 2">
    <name type="scientific">Avena sativa</name>
    <name type="common">Oat</name>
    <dbReference type="NCBI Taxonomy" id="4498"/>
    <lineage>
        <taxon>Eukaryota</taxon>
        <taxon>Viridiplantae</taxon>
        <taxon>Streptophyta</taxon>
        <taxon>Embryophyta</taxon>
        <taxon>Tracheophyta</taxon>
        <taxon>Spermatophyta</taxon>
        <taxon>Magnoliopsida</taxon>
        <taxon>Liliopsida</taxon>
        <taxon>Poales</taxon>
        <taxon>Poaceae</taxon>
        <taxon>BOP clade</taxon>
        <taxon>Pooideae</taxon>
        <taxon>Poodae</taxon>
        <taxon>Poeae</taxon>
        <taxon>Poeae Chloroplast Group 1 (Aveneae type)</taxon>
        <taxon>Aveninae</taxon>
        <taxon>Avena</taxon>
    </lineage>
</organism>
<accession>A0ACD5VMZ8</accession>
<sequence>MDTPPATLDLSLTLAPMPPSSPATVPPSYPWGAAASGGGRAGHGGDADGHGGGERSRRFSCLFCDKKFLKSEALGGHQNAHKKERVVGWNAHLYHPEAYPAAAHDPATLTPGSWRRSRTMAAATALDGGDKQMQQQQQLDLNLKL</sequence>
<proteinExistence type="predicted"/>
<evidence type="ECO:0000313" key="2">
    <source>
        <dbReference type="Proteomes" id="UP001732700"/>
    </source>
</evidence>
<keyword evidence="2" id="KW-1185">Reference proteome</keyword>
<protein>
    <submittedName>
        <fullName evidence="1">Uncharacterized protein</fullName>
    </submittedName>
</protein>
<dbReference type="EnsemblPlants" id="AVESA.00010b.r2.3CG0458570.1">
    <property type="protein sequence ID" value="AVESA.00010b.r2.3CG0458570.1.CDS.1"/>
    <property type="gene ID" value="AVESA.00010b.r2.3CG0458570"/>
</dbReference>